<reference evidence="1 2" key="1">
    <citation type="submission" date="2016-03" db="EMBL/GenBank/DDBJ databases">
        <title>EvidentialGene: Evidence-directed Construction of Genes on Genomes.</title>
        <authorList>
            <person name="Gilbert D.G."/>
            <person name="Choi J.-H."/>
            <person name="Mockaitis K."/>
            <person name="Colbourne J."/>
            <person name="Pfrender M."/>
        </authorList>
    </citation>
    <scope>NUCLEOTIDE SEQUENCE [LARGE SCALE GENOMIC DNA]</scope>
    <source>
        <strain evidence="1 2">Xinb3</strain>
        <tissue evidence="1">Complete organism</tissue>
    </source>
</reference>
<keyword evidence="2" id="KW-1185">Reference proteome</keyword>
<proteinExistence type="predicted"/>
<protein>
    <submittedName>
        <fullName evidence="1">Uncharacterized protein</fullName>
    </submittedName>
</protein>
<dbReference type="Proteomes" id="UP000076858">
    <property type="component" value="Unassembled WGS sequence"/>
</dbReference>
<dbReference type="EMBL" id="LRGB01001361">
    <property type="protein sequence ID" value="KZS12601.1"/>
    <property type="molecule type" value="Genomic_DNA"/>
</dbReference>
<evidence type="ECO:0000313" key="1">
    <source>
        <dbReference type="EMBL" id="KZS12601.1"/>
    </source>
</evidence>
<gene>
    <name evidence="1" type="ORF">APZ42_022777</name>
</gene>
<accession>A0A164VS67</accession>
<dbReference type="AlphaFoldDB" id="A0A164VS67"/>
<name>A0A164VS67_9CRUS</name>
<organism evidence="1 2">
    <name type="scientific">Daphnia magna</name>
    <dbReference type="NCBI Taxonomy" id="35525"/>
    <lineage>
        <taxon>Eukaryota</taxon>
        <taxon>Metazoa</taxon>
        <taxon>Ecdysozoa</taxon>
        <taxon>Arthropoda</taxon>
        <taxon>Crustacea</taxon>
        <taxon>Branchiopoda</taxon>
        <taxon>Diplostraca</taxon>
        <taxon>Cladocera</taxon>
        <taxon>Anomopoda</taxon>
        <taxon>Daphniidae</taxon>
        <taxon>Daphnia</taxon>
    </lineage>
</organism>
<sequence>MNLVRLSGGLLVKSEYCTYFNIQNMSATEPAACIPAINVSQGILTIKESYYSLQEDHHPLQVFFLMGPSITNNCMAYNVIPSHYKQTTGNRTKCESSRWDEEIVLLN</sequence>
<evidence type="ECO:0000313" key="2">
    <source>
        <dbReference type="Proteomes" id="UP000076858"/>
    </source>
</evidence>
<comment type="caution">
    <text evidence="1">The sequence shown here is derived from an EMBL/GenBank/DDBJ whole genome shotgun (WGS) entry which is preliminary data.</text>
</comment>